<evidence type="ECO:0000256" key="1">
    <source>
        <dbReference type="SAM" id="MobiDB-lite"/>
    </source>
</evidence>
<proteinExistence type="predicted"/>
<protein>
    <submittedName>
        <fullName evidence="2">Uncharacterized protein</fullName>
    </submittedName>
</protein>
<dbReference type="EMBL" id="LT551459">
    <property type="protein sequence ID" value="SAL96922.1"/>
    <property type="molecule type" value="Genomic_DNA"/>
</dbReference>
<accession>A0A163J3G6</accession>
<gene>
    <name evidence="2" type="primary">ABSGL_02372.1 scaffold 3364</name>
</gene>
<evidence type="ECO:0000313" key="3">
    <source>
        <dbReference type="Proteomes" id="UP000078561"/>
    </source>
</evidence>
<dbReference type="InParanoid" id="A0A163J3G6"/>
<reference evidence="2" key="1">
    <citation type="submission" date="2016-04" db="EMBL/GenBank/DDBJ databases">
        <authorList>
            <person name="Evans L.H."/>
            <person name="Alamgir A."/>
            <person name="Owens N."/>
            <person name="Weber N.D."/>
            <person name="Virtaneva K."/>
            <person name="Barbian K."/>
            <person name="Babar A."/>
            <person name="Rosenke K."/>
        </authorList>
    </citation>
    <scope>NUCLEOTIDE SEQUENCE [LARGE SCALE GENOMIC DNA]</scope>
    <source>
        <strain evidence="2">CBS 101.48</strain>
    </source>
</reference>
<dbReference type="Proteomes" id="UP000078561">
    <property type="component" value="Unassembled WGS sequence"/>
</dbReference>
<sequence>MNPLSDNYPWTMTTFQRQVYLQTTMENGARRLESDIFNAKQSKERRNTTLMDVVIPHLAILAHQDVEQRGTEYDVAMNALIRYHFPSINTRRFIKRHLNNNRQRQQDARPSSPVGEDVTATTWDSPPASVVSDRIKEVLSMYFA</sequence>
<evidence type="ECO:0000313" key="2">
    <source>
        <dbReference type="EMBL" id="SAL96922.1"/>
    </source>
</evidence>
<organism evidence="2">
    <name type="scientific">Absidia glauca</name>
    <name type="common">Pin mould</name>
    <dbReference type="NCBI Taxonomy" id="4829"/>
    <lineage>
        <taxon>Eukaryota</taxon>
        <taxon>Fungi</taxon>
        <taxon>Fungi incertae sedis</taxon>
        <taxon>Mucoromycota</taxon>
        <taxon>Mucoromycotina</taxon>
        <taxon>Mucoromycetes</taxon>
        <taxon>Mucorales</taxon>
        <taxon>Cunninghamellaceae</taxon>
        <taxon>Absidia</taxon>
    </lineage>
</organism>
<name>A0A163J3G6_ABSGL</name>
<keyword evidence="3" id="KW-1185">Reference proteome</keyword>
<feature type="region of interest" description="Disordered" evidence="1">
    <location>
        <begin position="101"/>
        <end position="126"/>
    </location>
</feature>
<dbReference type="AlphaFoldDB" id="A0A163J3G6"/>